<sequence length="35" mass="4012">MDDASKRNLRRLEQGALKMAQEMRPRLKARAAELG</sequence>
<gene>
    <name evidence="1" type="ORF">SAMN06297382_0780</name>
</gene>
<dbReference type="AlphaFoldDB" id="A0A239PLQ9"/>
<evidence type="ECO:0000313" key="2">
    <source>
        <dbReference type="Proteomes" id="UP000198346"/>
    </source>
</evidence>
<organism evidence="1 2">
    <name type="scientific">Amphiplicatus metriothermophilus</name>
    <dbReference type="NCBI Taxonomy" id="1519374"/>
    <lineage>
        <taxon>Bacteria</taxon>
        <taxon>Pseudomonadati</taxon>
        <taxon>Pseudomonadota</taxon>
        <taxon>Alphaproteobacteria</taxon>
        <taxon>Parvularculales</taxon>
        <taxon>Parvularculaceae</taxon>
        <taxon>Amphiplicatus</taxon>
    </lineage>
</organism>
<evidence type="ECO:0000313" key="1">
    <source>
        <dbReference type="EMBL" id="SNT68279.1"/>
    </source>
</evidence>
<keyword evidence="2" id="KW-1185">Reference proteome</keyword>
<name>A0A239PLQ9_9PROT</name>
<dbReference type="EMBL" id="FZQA01000001">
    <property type="protein sequence ID" value="SNT68279.1"/>
    <property type="molecule type" value="Genomic_DNA"/>
</dbReference>
<dbReference type="Proteomes" id="UP000198346">
    <property type="component" value="Unassembled WGS sequence"/>
</dbReference>
<protein>
    <submittedName>
        <fullName evidence="1">Uncharacterized protein</fullName>
    </submittedName>
</protein>
<accession>A0A239PLQ9</accession>
<proteinExistence type="predicted"/>
<reference evidence="1 2" key="1">
    <citation type="submission" date="2017-07" db="EMBL/GenBank/DDBJ databases">
        <authorList>
            <person name="Sun Z.S."/>
            <person name="Albrecht U."/>
            <person name="Echele G."/>
            <person name="Lee C.C."/>
        </authorList>
    </citation>
    <scope>NUCLEOTIDE SEQUENCE [LARGE SCALE GENOMIC DNA]</scope>
    <source>
        <strain evidence="1 2">CGMCC 1.12710</strain>
    </source>
</reference>